<protein>
    <submittedName>
        <fullName evidence="2">Uncharacterized protein</fullName>
    </submittedName>
</protein>
<sequence>MGNTESNKKNETNEQKIEQENLIQLDPELSQSLKILDSSFLTLIESTNQIGIKLNSILDGMHEKANKFNDKI</sequence>
<dbReference type="OMA" id="ILEGMHE"/>
<dbReference type="EMBL" id="CAJJDM010000060">
    <property type="protein sequence ID" value="CAD8078051.1"/>
    <property type="molecule type" value="Genomic_DNA"/>
</dbReference>
<evidence type="ECO:0000313" key="3">
    <source>
        <dbReference type="Proteomes" id="UP000688137"/>
    </source>
</evidence>
<feature type="region of interest" description="Disordered" evidence="1">
    <location>
        <begin position="1"/>
        <end position="23"/>
    </location>
</feature>
<name>A0A8S1MHY1_PARPR</name>
<proteinExistence type="predicted"/>
<evidence type="ECO:0000313" key="2">
    <source>
        <dbReference type="EMBL" id="CAD8078051.1"/>
    </source>
</evidence>
<evidence type="ECO:0000256" key="1">
    <source>
        <dbReference type="SAM" id="MobiDB-lite"/>
    </source>
</evidence>
<comment type="caution">
    <text evidence="2">The sequence shown here is derived from an EMBL/GenBank/DDBJ whole genome shotgun (WGS) entry which is preliminary data.</text>
</comment>
<keyword evidence="3" id="KW-1185">Reference proteome</keyword>
<dbReference type="Proteomes" id="UP000688137">
    <property type="component" value="Unassembled WGS sequence"/>
</dbReference>
<accession>A0A8S1MHY1</accession>
<gene>
    <name evidence="2" type="ORF">PPRIM_AZ9-3.1.T0590140</name>
</gene>
<organism evidence="2 3">
    <name type="scientific">Paramecium primaurelia</name>
    <dbReference type="NCBI Taxonomy" id="5886"/>
    <lineage>
        <taxon>Eukaryota</taxon>
        <taxon>Sar</taxon>
        <taxon>Alveolata</taxon>
        <taxon>Ciliophora</taxon>
        <taxon>Intramacronucleata</taxon>
        <taxon>Oligohymenophorea</taxon>
        <taxon>Peniculida</taxon>
        <taxon>Parameciidae</taxon>
        <taxon>Paramecium</taxon>
    </lineage>
</organism>
<dbReference type="AlphaFoldDB" id="A0A8S1MHY1"/>
<feature type="compositionally biased region" description="Basic and acidic residues" evidence="1">
    <location>
        <begin position="1"/>
        <end position="19"/>
    </location>
</feature>
<reference evidence="2" key="1">
    <citation type="submission" date="2021-01" db="EMBL/GenBank/DDBJ databases">
        <authorList>
            <consortium name="Genoscope - CEA"/>
            <person name="William W."/>
        </authorList>
    </citation>
    <scope>NUCLEOTIDE SEQUENCE</scope>
</reference>